<keyword evidence="1" id="KW-0732">Signal</keyword>
<reference evidence="2" key="1">
    <citation type="submission" date="2020-02" db="EMBL/GenBank/DDBJ databases">
        <authorList>
            <person name="Meier V. D."/>
        </authorList>
    </citation>
    <scope>NUCLEOTIDE SEQUENCE</scope>
    <source>
        <strain evidence="2">AVDCRST_MAG30</strain>
    </source>
</reference>
<dbReference type="EMBL" id="CADCVS010000526">
    <property type="protein sequence ID" value="CAA9533478.1"/>
    <property type="molecule type" value="Genomic_DNA"/>
</dbReference>
<dbReference type="SUPFAM" id="SSF52266">
    <property type="entry name" value="SGNH hydrolase"/>
    <property type="match status" value="1"/>
</dbReference>
<sequence>MPTLRSALPLALALLAGGPAAGAQAAERPAQLYVSLGDSYAVGYQPISGGGVGGPGRATRKGYADQLLKTARGRGYRYRLVNFGCGGETTTSILERKTACPAPAVDGPRYTGRTQVAAATRFLRRNRGKVGLITVSIGGNDVTACASAADPVACVGEATKRIERNVAALGRRLRAAAGRDVRIVGLTYPDVILGLFTTGQSRDQDLARQSVVAFEALINPALKKAYATVRGRFVDVTRATDAYVPFEQTTTLAPYGTIPVAVARACELSFYCSVRDIHLRTPGYRLMAELIAKSLPRRRQGR</sequence>
<dbReference type="GO" id="GO:0016788">
    <property type="term" value="F:hydrolase activity, acting on ester bonds"/>
    <property type="evidence" value="ECO:0007669"/>
    <property type="project" value="InterPro"/>
</dbReference>
<dbReference type="Gene3D" id="3.40.50.1110">
    <property type="entry name" value="SGNH hydrolase"/>
    <property type="match status" value="1"/>
</dbReference>
<accession>A0A6J4TVG4</accession>
<dbReference type="InterPro" id="IPR001087">
    <property type="entry name" value="GDSL"/>
</dbReference>
<dbReference type="AlphaFoldDB" id="A0A6J4TVG4"/>
<evidence type="ECO:0000313" key="2">
    <source>
        <dbReference type="EMBL" id="CAA9533478.1"/>
    </source>
</evidence>
<evidence type="ECO:0000256" key="1">
    <source>
        <dbReference type="SAM" id="SignalP"/>
    </source>
</evidence>
<organism evidence="2">
    <name type="scientific">uncultured Solirubrobacteraceae bacterium</name>
    <dbReference type="NCBI Taxonomy" id="1162706"/>
    <lineage>
        <taxon>Bacteria</taxon>
        <taxon>Bacillati</taxon>
        <taxon>Actinomycetota</taxon>
        <taxon>Thermoleophilia</taxon>
        <taxon>Solirubrobacterales</taxon>
        <taxon>Solirubrobacteraceae</taxon>
        <taxon>environmental samples</taxon>
    </lineage>
</organism>
<name>A0A6J4TVG4_9ACTN</name>
<feature type="signal peptide" evidence="1">
    <location>
        <begin position="1"/>
        <end position="25"/>
    </location>
</feature>
<feature type="chain" id="PRO_5027061182" evidence="1">
    <location>
        <begin position="26"/>
        <end position="302"/>
    </location>
</feature>
<gene>
    <name evidence="2" type="ORF">AVDCRST_MAG30-3997</name>
</gene>
<dbReference type="InterPro" id="IPR036514">
    <property type="entry name" value="SGNH_hydro_sf"/>
</dbReference>
<dbReference type="Pfam" id="PF00657">
    <property type="entry name" value="Lipase_GDSL"/>
    <property type="match status" value="1"/>
</dbReference>
<proteinExistence type="predicted"/>
<protein>
    <submittedName>
        <fullName evidence="2">Uncharacterized protein</fullName>
    </submittedName>
</protein>